<gene>
    <name evidence="2" type="ORF">LX32DRAFT_441596</name>
</gene>
<dbReference type="AlphaFoldDB" id="A0AAD9HUJ0"/>
<accession>A0AAD9HUJ0</accession>
<sequence>MQCYPADQPEDPTQPFALHETFPSFTVENPCRSPSINGTRHGQPRARARKGPEIGIYTYRTVMALHGRSLIHTRDFEQYYVGRVHQFPCPFFSNLSRSKRARSCSFPFPS</sequence>
<evidence type="ECO:0000313" key="3">
    <source>
        <dbReference type="Proteomes" id="UP001232148"/>
    </source>
</evidence>
<protein>
    <submittedName>
        <fullName evidence="2">Uncharacterized protein</fullName>
    </submittedName>
</protein>
<evidence type="ECO:0000256" key="1">
    <source>
        <dbReference type="SAM" id="MobiDB-lite"/>
    </source>
</evidence>
<dbReference type="EMBL" id="MU842816">
    <property type="protein sequence ID" value="KAK2034129.1"/>
    <property type="molecule type" value="Genomic_DNA"/>
</dbReference>
<feature type="compositionally biased region" description="Polar residues" evidence="1">
    <location>
        <begin position="29"/>
        <end position="40"/>
    </location>
</feature>
<organism evidence="2 3">
    <name type="scientific">Colletotrichum zoysiae</name>
    <dbReference type="NCBI Taxonomy" id="1216348"/>
    <lineage>
        <taxon>Eukaryota</taxon>
        <taxon>Fungi</taxon>
        <taxon>Dikarya</taxon>
        <taxon>Ascomycota</taxon>
        <taxon>Pezizomycotina</taxon>
        <taxon>Sordariomycetes</taxon>
        <taxon>Hypocreomycetidae</taxon>
        <taxon>Glomerellales</taxon>
        <taxon>Glomerellaceae</taxon>
        <taxon>Colletotrichum</taxon>
        <taxon>Colletotrichum graminicola species complex</taxon>
    </lineage>
</organism>
<proteinExistence type="predicted"/>
<evidence type="ECO:0000313" key="2">
    <source>
        <dbReference type="EMBL" id="KAK2034129.1"/>
    </source>
</evidence>
<dbReference type="Proteomes" id="UP001232148">
    <property type="component" value="Unassembled WGS sequence"/>
</dbReference>
<keyword evidence="3" id="KW-1185">Reference proteome</keyword>
<feature type="region of interest" description="Disordered" evidence="1">
    <location>
        <begin position="29"/>
        <end position="49"/>
    </location>
</feature>
<reference evidence="2" key="1">
    <citation type="submission" date="2021-06" db="EMBL/GenBank/DDBJ databases">
        <title>Comparative genomics, transcriptomics and evolutionary studies reveal genomic signatures of adaptation to plant cell wall in hemibiotrophic fungi.</title>
        <authorList>
            <consortium name="DOE Joint Genome Institute"/>
            <person name="Baroncelli R."/>
            <person name="Diaz J.F."/>
            <person name="Benocci T."/>
            <person name="Peng M."/>
            <person name="Battaglia E."/>
            <person name="Haridas S."/>
            <person name="Andreopoulos W."/>
            <person name="Labutti K."/>
            <person name="Pangilinan J."/>
            <person name="Floch G.L."/>
            <person name="Makela M.R."/>
            <person name="Henrissat B."/>
            <person name="Grigoriev I.V."/>
            <person name="Crouch J.A."/>
            <person name="De Vries R.P."/>
            <person name="Sukno S.A."/>
            <person name="Thon M.R."/>
        </authorList>
    </citation>
    <scope>NUCLEOTIDE SEQUENCE</scope>
    <source>
        <strain evidence="2">MAFF235873</strain>
    </source>
</reference>
<name>A0AAD9HUJ0_9PEZI</name>
<comment type="caution">
    <text evidence="2">The sequence shown here is derived from an EMBL/GenBank/DDBJ whole genome shotgun (WGS) entry which is preliminary data.</text>
</comment>